<keyword evidence="4 6" id="KW-1133">Transmembrane helix</keyword>
<evidence type="ECO:0000256" key="3">
    <source>
        <dbReference type="ARBA" id="ARBA00022692"/>
    </source>
</evidence>
<dbReference type="GO" id="GO:0000155">
    <property type="term" value="F:phosphorelay sensor kinase activity"/>
    <property type="evidence" value="ECO:0007669"/>
    <property type="project" value="InterPro"/>
</dbReference>
<dbReference type="CDD" id="cd01949">
    <property type="entry name" value="GGDEF"/>
    <property type="match status" value="1"/>
</dbReference>
<evidence type="ECO:0000256" key="2">
    <source>
        <dbReference type="ARBA" id="ARBA00022475"/>
    </source>
</evidence>
<dbReference type="Gene3D" id="3.30.70.270">
    <property type="match status" value="1"/>
</dbReference>
<evidence type="ECO:0000256" key="4">
    <source>
        <dbReference type="ARBA" id="ARBA00022989"/>
    </source>
</evidence>
<feature type="transmembrane region" description="Helical" evidence="6">
    <location>
        <begin position="68"/>
        <end position="93"/>
    </location>
</feature>
<dbReference type="GO" id="GO:0052621">
    <property type="term" value="F:diguanylate cyclase activity"/>
    <property type="evidence" value="ECO:0007669"/>
    <property type="project" value="TreeGrafter"/>
</dbReference>
<dbReference type="PANTHER" id="PTHR45138:SF9">
    <property type="entry name" value="DIGUANYLATE CYCLASE DGCM-RELATED"/>
    <property type="match status" value="1"/>
</dbReference>
<dbReference type="FunFam" id="3.30.70.270:FF:000001">
    <property type="entry name" value="Diguanylate cyclase domain protein"/>
    <property type="match status" value="1"/>
</dbReference>
<keyword evidence="3 6" id="KW-0812">Transmembrane</keyword>
<comment type="subcellular location">
    <subcellularLocation>
        <location evidence="1">Cell membrane</location>
        <topology evidence="1">Multi-pass membrane protein</topology>
    </subcellularLocation>
</comment>
<dbReference type="PANTHER" id="PTHR45138">
    <property type="entry name" value="REGULATORY COMPONENTS OF SENSORY TRANSDUCTION SYSTEM"/>
    <property type="match status" value="1"/>
</dbReference>
<reference evidence="8 9" key="1">
    <citation type="submission" date="2020-02" db="EMBL/GenBank/DDBJ databases">
        <title>Bacillus aquiflavi sp. nov., isolated from yellow water of strong flavor Chinese baijiu in Yibin region of China.</title>
        <authorList>
            <person name="Xie J."/>
        </authorList>
    </citation>
    <scope>NUCLEOTIDE SEQUENCE [LARGE SCALE GENOMIC DNA]</scope>
    <source>
        <strain evidence="8 9">SA4</strain>
    </source>
</reference>
<dbReference type="Pfam" id="PF07694">
    <property type="entry name" value="5TM-5TMR_LYT"/>
    <property type="match status" value="1"/>
</dbReference>
<dbReference type="NCBIfam" id="TIGR00254">
    <property type="entry name" value="GGDEF"/>
    <property type="match status" value="1"/>
</dbReference>
<dbReference type="Proteomes" id="UP000481043">
    <property type="component" value="Unassembled WGS sequence"/>
</dbReference>
<feature type="transmembrane region" description="Helical" evidence="6">
    <location>
        <begin position="99"/>
        <end position="120"/>
    </location>
</feature>
<dbReference type="SMART" id="SM00267">
    <property type="entry name" value="GGDEF"/>
    <property type="match status" value="1"/>
</dbReference>
<dbReference type="Pfam" id="PF00990">
    <property type="entry name" value="GGDEF"/>
    <property type="match status" value="1"/>
</dbReference>
<comment type="caution">
    <text evidence="8">The sequence shown here is derived from an EMBL/GenBank/DDBJ whole genome shotgun (WGS) entry which is preliminary data.</text>
</comment>
<sequence length="365" mass="41470">MFSDLVVNIAILISFTFIWLQLFQTKRLTIHSPLYIKIFDGIIAGILGIILMHYSIQVSDTTILDLRHLPVMIVAFFGGFVPTVISAALISMGRFVISFNYSSIISLIMMFVLAFGASYLSHKVRLSDWKKWSVLLLYSQFVYSLALYIVVADYHSVLDVAVFHIISTGIGGMLLFYFVLYVRKNSELFHQYKEGSQRDHLTGLYNVRSFDLYYNSMISKAIRKDEDCAMCLVDIDHFKQINDSYGHPAGDGVIKQVASLLIESTRDIDIVSRNGGEEFSVLLPGCSIERAEEVAERIRRTVENRTFLLPDFSELKITVSVGVASYEKLVELEDTDDLYEEADRALYKAKQDGRNRVILATEVRV</sequence>
<keyword evidence="9" id="KW-1185">Reference proteome</keyword>
<dbReference type="InterPro" id="IPR043128">
    <property type="entry name" value="Rev_trsase/Diguanyl_cyclase"/>
</dbReference>
<dbReference type="GO" id="GO:1902201">
    <property type="term" value="P:negative regulation of bacterial-type flagellum-dependent cell motility"/>
    <property type="evidence" value="ECO:0007669"/>
    <property type="project" value="TreeGrafter"/>
</dbReference>
<dbReference type="AlphaFoldDB" id="A0A6M0Q799"/>
<dbReference type="RefSeq" id="WP_163179693.1">
    <property type="nucleotide sequence ID" value="NZ_JAAIWM010000003.1"/>
</dbReference>
<dbReference type="GO" id="GO:0005886">
    <property type="term" value="C:plasma membrane"/>
    <property type="evidence" value="ECO:0007669"/>
    <property type="project" value="UniProtKB-SubCell"/>
</dbReference>
<organism evidence="8 9">
    <name type="scientific">Bacillus mesophilus</name>
    <dbReference type="NCBI Taxonomy" id="1808955"/>
    <lineage>
        <taxon>Bacteria</taxon>
        <taxon>Bacillati</taxon>
        <taxon>Bacillota</taxon>
        <taxon>Bacilli</taxon>
        <taxon>Bacillales</taxon>
        <taxon>Bacillaceae</taxon>
        <taxon>Bacillus</taxon>
    </lineage>
</organism>
<dbReference type="InterPro" id="IPR000160">
    <property type="entry name" value="GGDEF_dom"/>
</dbReference>
<gene>
    <name evidence="8" type="ORF">G4D63_10920</name>
</gene>
<evidence type="ECO:0000259" key="7">
    <source>
        <dbReference type="PROSITE" id="PS50887"/>
    </source>
</evidence>
<proteinExistence type="predicted"/>
<keyword evidence="5 6" id="KW-0472">Membrane</keyword>
<dbReference type="GO" id="GO:0071555">
    <property type="term" value="P:cell wall organization"/>
    <property type="evidence" value="ECO:0007669"/>
    <property type="project" value="InterPro"/>
</dbReference>
<evidence type="ECO:0000313" key="8">
    <source>
        <dbReference type="EMBL" id="NEY72236.1"/>
    </source>
</evidence>
<feature type="transmembrane region" description="Helical" evidence="6">
    <location>
        <begin position="162"/>
        <end position="182"/>
    </location>
</feature>
<feature type="domain" description="GGDEF" evidence="7">
    <location>
        <begin position="226"/>
        <end position="362"/>
    </location>
</feature>
<feature type="transmembrane region" description="Helical" evidence="6">
    <location>
        <begin position="34"/>
        <end position="56"/>
    </location>
</feature>
<dbReference type="EMBL" id="JAAIWM010000003">
    <property type="protein sequence ID" value="NEY72236.1"/>
    <property type="molecule type" value="Genomic_DNA"/>
</dbReference>
<dbReference type="GO" id="GO:0043709">
    <property type="term" value="P:cell adhesion involved in single-species biofilm formation"/>
    <property type="evidence" value="ECO:0007669"/>
    <property type="project" value="TreeGrafter"/>
</dbReference>
<dbReference type="PROSITE" id="PS50887">
    <property type="entry name" value="GGDEF"/>
    <property type="match status" value="1"/>
</dbReference>
<evidence type="ECO:0000256" key="6">
    <source>
        <dbReference type="SAM" id="Phobius"/>
    </source>
</evidence>
<dbReference type="SUPFAM" id="SSF55073">
    <property type="entry name" value="Nucleotide cyclase"/>
    <property type="match status" value="1"/>
</dbReference>
<protein>
    <submittedName>
        <fullName evidence="8">Diguanylate cyclase</fullName>
    </submittedName>
</protein>
<feature type="transmembrane region" description="Helical" evidence="6">
    <location>
        <begin position="5"/>
        <end position="22"/>
    </location>
</feature>
<keyword evidence="2" id="KW-1003">Cell membrane</keyword>
<evidence type="ECO:0000313" key="9">
    <source>
        <dbReference type="Proteomes" id="UP000481043"/>
    </source>
</evidence>
<name>A0A6M0Q799_9BACI</name>
<evidence type="ECO:0000256" key="1">
    <source>
        <dbReference type="ARBA" id="ARBA00004651"/>
    </source>
</evidence>
<evidence type="ECO:0000256" key="5">
    <source>
        <dbReference type="ARBA" id="ARBA00023136"/>
    </source>
</evidence>
<feature type="transmembrane region" description="Helical" evidence="6">
    <location>
        <begin position="132"/>
        <end position="150"/>
    </location>
</feature>
<dbReference type="InterPro" id="IPR011620">
    <property type="entry name" value="Sig_transdc_His_kinase_LytS_TM"/>
</dbReference>
<dbReference type="InterPro" id="IPR050469">
    <property type="entry name" value="Diguanylate_Cyclase"/>
</dbReference>
<dbReference type="InterPro" id="IPR029787">
    <property type="entry name" value="Nucleotide_cyclase"/>
</dbReference>
<accession>A0A6M0Q799</accession>